<dbReference type="SUPFAM" id="SSF50494">
    <property type="entry name" value="Trypsin-like serine proteases"/>
    <property type="match status" value="1"/>
</dbReference>
<dbReference type="PROSITE" id="PS50240">
    <property type="entry name" value="TRYPSIN_DOM"/>
    <property type="match status" value="1"/>
</dbReference>
<sequence length="957" mass="97706">MTTTSPKRHGRALCAAVTALAVCHSAPAHAVNIRDDVAAAAGGIGNYFDTTNQFMSVGNLVNVGGNFCTGTLINARTVLTAAHCFYEDNGTITPNLDQAGITFAPIGVPASNQSDYASITLHPDYTHSPSGLADMQDVALVALDTAITTVPTGKLLTTLPQTGSKIYLVGYGSSGTGSNASVGDDDKRRIGTNILDQIAPLDVTVGPVRFHTDGEDALIFDFDDPLDPGKNQTGSATATDLEASSGGGDSGGALWVEIGGEFYVVGVNNASGNILTGNGDGFYGETIIYTPLAPLTSWIADNSPLRNVSAEAGNGAWENAARWSEGVVPDNVTPGFSLSTPSRFFNVTLSEPGTTTLSSDRTIDRLTLTGGSAGLMIAGGTTLENEIGTEVRAGTLRVDGNLTTTALNLAGGMLTGSGTVRTLAAINTAGRIAPGNSIGTLTIDSLYNQRADATLAIEIDRTSADKLLVTGSADLDGTLEVSLVPGGTVPLESTTYTILEAAGGVSGGFATIADALPGLLTVENVSIGTTQVQLRIGAATFAEAVADDANRGIASALDSLRGTTDAQVDQVLSQLAVLTPTQRDTLFAQLTPVQGFSQTASGLSYAATLASQLGIRMADLRNGARGISVAQLRLAGAQLAGTSGDPHALRTAIARARTAQRNALPHAPAFALPDRMGAFLSGDVSFGDTAAPGGARQDFTTSGLTAGLDYRLTDDLVVGAAASLSATSTDMSFGGATEARAYGGSIYASWRSAPDAPVLGGDIFMDAYAGAAATSADTSRVALIGASRMEARSDTTGTTLSAGLRAGHIQRHGATSFGPMASLDYVRTRTDGYNEQGAGAFNLSVADAAQTSVTSTLGAQIAHEITAGNWDLAPYASAGWVHEFNGDAPTVTASFAGAPGARFTTTGLARDTDWLRGGIGLTARFGDTALINLGANTDIGRTDTSRTQLSLSLRAAF</sequence>
<dbReference type="InterPro" id="IPR005546">
    <property type="entry name" value="Autotransporte_beta"/>
</dbReference>
<feature type="chain" id="PRO_5032566723" evidence="2">
    <location>
        <begin position="31"/>
        <end position="957"/>
    </location>
</feature>
<dbReference type="Pfam" id="PF00089">
    <property type="entry name" value="Trypsin"/>
    <property type="match status" value="1"/>
</dbReference>
<evidence type="ECO:0000256" key="1">
    <source>
        <dbReference type="SAM" id="MobiDB-lite"/>
    </source>
</evidence>
<dbReference type="SMART" id="SM00020">
    <property type="entry name" value="Tryp_SPc"/>
    <property type="match status" value="1"/>
</dbReference>
<dbReference type="InterPro" id="IPR009003">
    <property type="entry name" value="Peptidase_S1_PA"/>
</dbReference>
<evidence type="ECO:0000313" key="6">
    <source>
        <dbReference type="Proteomes" id="UP000470384"/>
    </source>
</evidence>
<dbReference type="Gene3D" id="2.40.10.10">
    <property type="entry name" value="Trypsin-like serine proteases"/>
    <property type="match status" value="1"/>
</dbReference>
<dbReference type="SMART" id="SM00869">
    <property type="entry name" value="Autotransporter"/>
    <property type="match status" value="1"/>
</dbReference>
<gene>
    <name evidence="5" type="ORF">GTQ45_00780</name>
</gene>
<feature type="region of interest" description="Disordered" evidence="1">
    <location>
        <begin position="223"/>
        <end position="247"/>
    </location>
</feature>
<evidence type="ECO:0000256" key="2">
    <source>
        <dbReference type="SAM" id="SignalP"/>
    </source>
</evidence>
<dbReference type="GeneID" id="300656317"/>
<proteinExistence type="predicted"/>
<dbReference type="Pfam" id="PF03797">
    <property type="entry name" value="Autotransporter"/>
    <property type="match status" value="1"/>
</dbReference>
<dbReference type="Gene3D" id="2.40.128.130">
    <property type="entry name" value="Autotransporter beta-domain"/>
    <property type="match status" value="1"/>
</dbReference>
<keyword evidence="2" id="KW-0732">Signal</keyword>
<reference evidence="5 6" key="1">
    <citation type="journal article" date="2016" name="Int. J. Syst. Evol. Microbiol.">
        <title>Pyruvatibacter mobilis gen. nov., sp. nov., a marine bacterium from the culture broth of Picochlorum sp. 122.</title>
        <authorList>
            <person name="Wang G."/>
            <person name="Tang M."/>
            <person name="Wu H."/>
            <person name="Dai S."/>
            <person name="Li T."/>
            <person name="Chen C."/>
            <person name="He H."/>
            <person name="Fan J."/>
            <person name="Xiang W."/>
            <person name="Li X."/>
        </authorList>
    </citation>
    <scope>NUCLEOTIDE SEQUENCE [LARGE SCALE GENOMIC DNA]</scope>
    <source>
        <strain evidence="5 6">GYP-11</strain>
    </source>
</reference>
<evidence type="ECO:0000313" key="5">
    <source>
        <dbReference type="EMBL" id="NBG94261.1"/>
    </source>
</evidence>
<dbReference type="PANTHER" id="PTHR24260">
    <property type="match status" value="1"/>
</dbReference>
<dbReference type="InterPro" id="IPR001254">
    <property type="entry name" value="Trypsin_dom"/>
</dbReference>
<dbReference type="EMBL" id="WXYQ01000001">
    <property type="protein sequence ID" value="NBG94261.1"/>
    <property type="molecule type" value="Genomic_DNA"/>
</dbReference>
<evidence type="ECO:0000259" key="3">
    <source>
        <dbReference type="PROSITE" id="PS50240"/>
    </source>
</evidence>
<dbReference type="PANTHER" id="PTHR24260:SF132">
    <property type="entry name" value="PEPTIDASE S1 DOMAIN-CONTAINING PROTEIN"/>
    <property type="match status" value="1"/>
</dbReference>
<keyword evidence="6" id="KW-1185">Reference proteome</keyword>
<accession>A0A845Q882</accession>
<dbReference type="InterPro" id="IPR018114">
    <property type="entry name" value="TRYPSIN_HIS"/>
</dbReference>
<dbReference type="InterPro" id="IPR051333">
    <property type="entry name" value="CLIP_Serine_Protease"/>
</dbReference>
<dbReference type="PROSITE" id="PS00134">
    <property type="entry name" value="TRYPSIN_HIS"/>
    <property type="match status" value="1"/>
</dbReference>
<dbReference type="GO" id="GO:0006508">
    <property type="term" value="P:proteolysis"/>
    <property type="evidence" value="ECO:0007669"/>
    <property type="project" value="InterPro"/>
</dbReference>
<protein>
    <submittedName>
        <fullName evidence="5">Autotransporter domain-containing protein</fullName>
    </submittedName>
</protein>
<dbReference type="SUPFAM" id="SSF103515">
    <property type="entry name" value="Autotransporter"/>
    <property type="match status" value="1"/>
</dbReference>
<feature type="domain" description="Peptidase S1" evidence="3">
    <location>
        <begin position="40"/>
        <end position="304"/>
    </location>
</feature>
<dbReference type="GO" id="GO:0019867">
    <property type="term" value="C:outer membrane"/>
    <property type="evidence" value="ECO:0007669"/>
    <property type="project" value="InterPro"/>
</dbReference>
<dbReference type="InterPro" id="IPR043504">
    <property type="entry name" value="Peptidase_S1_PA_chymotrypsin"/>
</dbReference>
<evidence type="ECO:0000259" key="4">
    <source>
        <dbReference type="PROSITE" id="PS51208"/>
    </source>
</evidence>
<dbReference type="AlphaFoldDB" id="A0A845Q882"/>
<feature type="signal peptide" evidence="2">
    <location>
        <begin position="1"/>
        <end position="30"/>
    </location>
</feature>
<comment type="caution">
    <text evidence="5">The sequence shown here is derived from an EMBL/GenBank/DDBJ whole genome shotgun (WGS) entry which is preliminary data.</text>
</comment>
<feature type="domain" description="Autotransporter" evidence="4">
    <location>
        <begin position="671"/>
        <end position="957"/>
    </location>
</feature>
<organism evidence="5 6">
    <name type="scientific">Pyruvatibacter mobilis</name>
    <dbReference type="NCBI Taxonomy" id="1712261"/>
    <lineage>
        <taxon>Bacteria</taxon>
        <taxon>Pseudomonadati</taxon>
        <taxon>Pseudomonadota</taxon>
        <taxon>Alphaproteobacteria</taxon>
        <taxon>Hyphomicrobiales</taxon>
        <taxon>Parvibaculaceae</taxon>
        <taxon>Pyruvatibacter</taxon>
    </lineage>
</organism>
<dbReference type="InterPro" id="IPR006315">
    <property type="entry name" value="OM_autotransptr_brl_dom"/>
</dbReference>
<dbReference type="RefSeq" id="WP_160586393.1">
    <property type="nucleotide sequence ID" value="NZ_BMHN01000001.1"/>
</dbReference>
<dbReference type="GO" id="GO:0004252">
    <property type="term" value="F:serine-type endopeptidase activity"/>
    <property type="evidence" value="ECO:0007669"/>
    <property type="project" value="InterPro"/>
</dbReference>
<dbReference type="OrthoDB" id="5292073at2"/>
<name>A0A845Q882_9HYPH</name>
<dbReference type="NCBIfam" id="TIGR01414">
    <property type="entry name" value="autotrans_barl"/>
    <property type="match status" value="1"/>
</dbReference>
<dbReference type="Proteomes" id="UP000470384">
    <property type="component" value="Unassembled WGS sequence"/>
</dbReference>
<dbReference type="PROSITE" id="PS51208">
    <property type="entry name" value="AUTOTRANSPORTER"/>
    <property type="match status" value="1"/>
</dbReference>
<dbReference type="InterPro" id="IPR036709">
    <property type="entry name" value="Autotransporte_beta_dom_sf"/>
</dbReference>